<dbReference type="CDD" id="cd04458">
    <property type="entry name" value="CSP_CDS"/>
    <property type="match status" value="1"/>
</dbReference>
<dbReference type="GeneID" id="106466230"/>
<gene>
    <name evidence="9" type="primary">LOC106466230</name>
</gene>
<dbReference type="Proteomes" id="UP000694941">
    <property type="component" value="Unplaced"/>
</dbReference>
<evidence type="ECO:0000256" key="1">
    <source>
        <dbReference type="ARBA" id="ARBA00004496"/>
    </source>
</evidence>
<evidence type="ECO:0000256" key="3">
    <source>
        <dbReference type="ARBA" id="ARBA00008840"/>
    </source>
</evidence>
<dbReference type="PROSITE" id="PS51857">
    <property type="entry name" value="CSD_2"/>
    <property type="match status" value="1"/>
</dbReference>
<dbReference type="InterPro" id="IPR051373">
    <property type="entry name" value="Lin-28_RNA-binding"/>
</dbReference>
<feature type="domain" description="CSD" evidence="7">
    <location>
        <begin position="7"/>
        <end position="70"/>
    </location>
</feature>
<protein>
    <submittedName>
        <fullName evidence="9">Protein lin-28 homolog</fullName>
    </submittedName>
</protein>
<proteinExistence type="inferred from homology"/>
<dbReference type="InterPro" id="IPR001878">
    <property type="entry name" value="Znf_CCHC"/>
</dbReference>
<dbReference type="Gene3D" id="4.10.60.10">
    <property type="entry name" value="Zinc finger, CCHC-type"/>
    <property type="match status" value="1"/>
</dbReference>
<dbReference type="SUPFAM" id="SSF57756">
    <property type="entry name" value="Retrovirus zinc finger-like domains"/>
    <property type="match status" value="1"/>
</dbReference>
<comment type="subcellular location">
    <subcellularLocation>
        <location evidence="1">Cytoplasm</location>
    </subcellularLocation>
    <subcellularLocation>
        <location evidence="2">Nucleus</location>
        <location evidence="2">Nucleolus</location>
    </subcellularLocation>
</comment>
<dbReference type="RefSeq" id="XP_013781935.1">
    <property type="nucleotide sequence ID" value="XM_013926481.2"/>
</dbReference>
<sequence>GTEKTNRRKGKCKWFNVAKGWGFITPYDGEADIFTHQFQDLLAKRINIFNFNLLLKKCYNCGELANHVAAKCILGPQPKKCHHCKSEEHLIADCPFRDELRKLKPERQEPPE</sequence>
<dbReference type="InterPro" id="IPR002059">
    <property type="entry name" value="CSP_DNA-bd"/>
</dbReference>
<dbReference type="PANTHER" id="PTHR46109">
    <property type="entry name" value="PROTEIN LIN-28"/>
    <property type="match status" value="1"/>
</dbReference>
<dbReference type="Pfam" id="PF21890">
    <property type="entry name" value="Lin-28A-like_zf-CCHC_2"/>
    <property type="match status" value="1"/>
</dbReference>
<evidence type="ECO:0000259" key="7">
    <source>
        <dbReference type="PROSITE" id="PS51857"/>
    </source>
</evidence>
<evidence type="ECO:0000256" key="5">
    <source>
        <dbReference type="ARBA" id="ARBA00022884"/>
    </source>
</evidence>
<organism evidence="8 9">
    <name type="scientific">Limulus polyphemus</name>
    <name type="common">Atlantic horseshoe crab</name>
    <dbReference type="NCBI Taxonomy" id="6850"/>
    <lineage>
        <taxon>Eukaryota</taxon>
        <taxon>Metazoa</taxon>
        <taxon>Ecdysozoa</taxon>
        <taxon>Arthropoda</taxon>
        <taxon>Chelicerata</taxon>
        <taxon>Merostomata</taxon>
        <taxon>Xiphosura</taxon>
        <taxon>Limulidae</taxon>
        <taxon>Limulus</taxon>
    </lineage>
</organism>
<accession>A0ABM1BH75</accession>
<evidence type="ECO:0000256" key="6">
    <source>
        <dbReference type="ARBA" id="ARBA00023158"/>
    </source>
</evidence>
<reference evidence="9" key="1">
    <citation type="submission" date="2025-08" db="UniProtKB">
        <authorList>
            <consortium name="RefSeq"/>
        </authorList>
    </citation>
    <scope>IDENTIFICATION</scope>
    <source>
        <tissue evidence="9">Muscle</tissue>
    </source>
</reference>
<dbReference type="Pfam" id="PF00313">
    <property type="entry name" value="CSD"/>
    <property type="match status" value="1"/>
</dbReference>
<evidence type="ECO:0000313" key="8">
    <source>
        <dbReference type="Proteomes" id="UP000694941"/>
    </source>
</evidence>
<dbReference type="PANTHER" id="PTHR46109:SF1">
    <property type="entry name" value="PROTEIN LIN-28 HOMOLOG"/>
    <property type="match status" value="1"/>
</dbReference>
<evidence type="ECO:0000313" key="9">
    <source>
        <dbReference type="RefSeq" id="XP_013781935.1"/>
    </source>
</evidence>
<keyword evidence="4" id="KW-0963">Cytoplasm</keyword>
<dbReference type="InterPro" id="IPR054081">
    <property type="entry name" value="Lin-28A-like_Znf-CCHC_2"/>
</dbReference>
<comment type="similarity">
    <text evidence="3">Belongs to the lin-28 family.</text>
</comment>
<dbReference type="Gene3D" id="2.40.50.140">
    <property type="entry name" value="Nucleic acid-binding proteins"/>
    <property type="match status" value="1"/>
</dbReference>
<keyword evidence="5" id="KW-0694">RNA-binding</keyword>
<feature type="non-terminal residue" evidence="9">
    <location>
        <position position="1"/>
    </location>
</feature>
<dbReference type="SUPFAM" id="SSF50249">
    <property type="entry name" value="Nucleic acid-binding proteins"/>
    <property type="match status" value="1"/>
</dbReference>
<name>A0ABM1BH75_LIMPO</name>
<dbReference type="SMART" id="SM00343">
    <property type="entry name" value="ZnF_C2HC"/>
    <property type="match status" value="2"/>
</dbReference>
<evidence type="ECO:0000256" key="4">
    <source>
        <dbReference type="ARBA" id="ARBA00022490"/>
    </source>
</evidence>
<keyword evidence="8" id="KW-1185">Reference proteome</keyword>
<dbReference type="InterPro" id="IPR036875">
    <property type="entry name" value="Znf_CCHC_sf"/>
</dbReference>
<dbReference type="InterPro" id="IPR012340">
    <property type="entry name" value="NA-bd_OB-fold"/>
</dbReference>
<evidence type="ECO:0000256" key="2">
    <source>
        <dbReference type="ARBA" id="ARBA00004604"/>
    </source>
</evidence>
<keyword evidence="6" id="KW-0943">RNA-mediated gene silencing</keyword>